<dbReference type="Pfam" id="PF14697">
    <property type="entry name" value="Fer4_21"/>
    <property type="match status" value="1"/>
</dbReference>
<dbReference type="EMBL" id="CP101637">
    <property type="protein sequence ID" value="WMT83481.1"/>
    <property type="molecule type" value="Genomic_DNA"/>
</dbReference>
<evidence type="ECO:0000256" key="3">
    <source>
        <dbReference type="ARBA" id="ARBA00023004"/>
    </source>
</evidence>
<proteinExistence type="predicted"/>
<feature type="domain" description="4Fe-4S ferredoxin-type" evidence="5">
    <location>
        <begin position="36"/>
        <end position="65"/>
    </location>
</feature>
<evidence type="ECO:0000256" key="1">
    <source>
        <dbReference type="ARBA" id="ARBA00022485"/>
    </source>
</evidence>
<keyword evidence="2" id="KW-0479">Metal-binding</keyword>
<keyword evidence="7" id="KW-1185">Reference proteome</keyword>
<evidence type="ECO:0000256" key="2">
    <source>
        <dbReference type="ARBA" id="ARBA00022723"/>
    </source>
</evidence>
<dbReference type="PANTHER" id="PTHR43687:SF1">
    <property type="entry name" value="FERREDOXIN III"/>
    <property type="match status" value="1"/>
</dbReference>
<dbReference type="Gene3D" id="3.30.70.20">
    <property type="match status" value="2"/>
</dbReference>
<organism evidence="6 7">
    <name type="scientific">Terrisporobacter mayombei</name>
    <dbReference type="NCBI Taxonomy" id="1541"/>
    <lineage>
        <taxon>Bacteria</taxon>
        <taxon>Bacillati</taxon>
        <taxon>Bacillota</taxon>
        <taxon>Clostridia</taxon>
        <taxon>Peptostreptococcales</taxon>
        <taxon>Peptostreptococcaceae</taxon>
        <taxon>Terrisporobacter</taxon>
    </lineage>
</organism>
<evidence type="ECO:0000313" key="6">
    <source>
        <dbReference type="EMBL" id="WMT83481.1"/>
    </source>
</evidence>
<accession>A0ABY9Q658</accession>
<dbReference type="InterPro" id="IPR017896">
    <property type="entry name" value="4Fe4S_Fe-S-bd"/>
</dbReference>
<keyword evidence="3" id="KW-0408">Iron</keyword>
<dbReference type="PANTHER" id="PTHR43687">
    <property type="entry name" value="ADENYLYLSULFATE REDUCTASE, BETA SUBUNIT"/>
    <property type="match status" value="1"/>
</dbReference>
<gene>
    <name evidence="6" type="ORF">TEMA_39980</name>
</gene>
<evidence type="ECO:0000259" key="5">
    <source>
        <dbReference type="PROSITE" id="PS51379"/>
    </source>
</evidence>
<dbReference type="InterPro" id="IPR017900">
    <property type="entry name" value="4Fe4S_Fe_S_CS"/>
</dbReference>
<dbReference type="InterPro" id="IPR050572">
    <property type="entry name" value="Fe-S_Ferredoxin"/>
</dbReference>
<dbReference type="Proteomes" id="UP001235030">
    <property type="component" value="Chromosome"/>
</dbReference>
<dbReference type="RefSeq" id="WP_228105966.1">
    <property type="nucleotide sequence ID" value="NZ_CP101637.1"/>
</dbReference>
<sequence>MAKIKRKAIIDKDYCVACGSCVKVCPFNLIHIEQGVFAEINLDKCVGCGKCTKSCPASVINIEKVEVEE</sequence>
<keyword evidence="4" id="KW-0411">Iron-sulfur</keyword>
<feature type="domain" description="4Fe-4S ferredoxin-type" evidence="5">
    <location>
        <begin position="6"/>
        <end position="35"/>
    </location>
</feature>
<dbReference type="PROSITE" id="PS51379">
    <property type="entry name" value="4FE4S_FER_2"/>
    <property type="match status" value="2"/>
</dbReference>
<keyword evidence="1" id="KW-0004">4Fe-4S</keyword>
<name>A0ABY9Q658_9FIRM</name>
<protein>
    <submittedName>
        <fullName evidence="6">Ferredoxin-2</fullName>
    </submittedName>
</protein>
<dbReference type="PROSITE" id="PS00198">
    <property type="entry name" value="4FE4S_FER_1"/>
    <property type="match status" value="2"/>
</dbReference>
<reference evidence="6 7" key="1">
    <citation type="submission" date="2022-07" db="EMBL/GenBank/DDBJ databases">
        <title>Genome sequence of Terrisporobacter mayombei DSM6539.</title>
        <authorList>
            <person name="Boeer T."/>
            <person name="Bengelsdorf F.R."/>
            <person name="Daniel R."/>
            <person name="Poehlein A."/>
        </authorList>
    </citation>
    <scope>NUCLEOTIDE SEQUENCE [LARGE SCALE GENOMIC DNA]</scope>
    <source>
        <strain evidence="6 7">DSM 6539</strain>
    </source>
</reference>
<evidence type="ECO:0000313" key="7">
    <source>
        <dbReference type="Proteomes" id="UP001235030"/>
    </source>
</evidence>
<dbReference type="SUPFAM" id="SSF54862">
    <property type="entry name" value="4Fe-4S ferredoxins"/>
    <property type="match status" value="1"/>
</dbReference>
<evidence type="ECO:0000256" key="4">
    <source>
        <dbReference type="ARBA" id="ARBA00023014"/>
    </source>
</evidence>